<evidence type="ECO:0000256" key="4">
    <source>
        <dbReference type="ARBA" id="ARBA00022692"/>
    </source>
</evidence>
<dbReference type="EMBL" id="KJ415053">
    <property type="protein sequence ID" value="AHX02659.1"/>
    <property type="molecule type" value="Genomic_DNA"/>
</dbReference>
<dbReference type="EC" id="7.1.1.2" evidence="2 8"/>
<feature type="transmembrane region" description="Helical" evidence="8">
    <location>
        <begin position="49"/>
        <end position="67"/>
    </location>
</feature>
<evidence type="ECO:0000259" key="9">
    <source>
        <dbReference type="Pfam" id="PF00361"/>
    </source>
</evidence>
<feature type="domain" description="NADH-Ubiquinone oxidoreductase (complex I) chain 5 N-terminal" evidence="10">
    <location>
        <begin position="31"/>
        <end position="79"/>
    </location>
</feature>
<feature type="transmembrane region" description="Helical" evidence="8">
    <location>
        <begin position="322"/>
        <end position="344"/>
    </location>
</feature>
<accession>A0A075DTN9</accession>
<feature type="transmembrane region" description="Helical" evidence="8">
    <location>
        <begin position="109"/>
        <end position="126"/>
    </location>
</feature>
<dbReference type="AlphaFoldDB" id="A0A075DTN9"/>
<organism evidence="11">
    <name type="scientific">Aplysia kurodai</name>
    <name type="common">Kuroda's sea hare</name>
    <dbReference type="NCBI Taxonomy" id="6501"/>
    <lineage>
        <taxon>Eukaryota</taxon>
        <taxon>Metazoa</taxon>
        <taxon>Spiralia</taxon>
        <taxon>Lophotrochozoa</taxon>
        <taxon>Mollusca</taxon>
        <taxon>Gastropoda</taxon>
        <taxon>Heterobranchia</taxon>
        <taxon>Euthyneura</taxon>
        <taxon>Tectipleura</taxon>
        <taxon>Aplysiida</taxon>
        <taxon>Aplysioidea</taxon>
        <taxon>Aplysiidae</taxon>
        <taxon>Aplysia</taxon>
    </lineage>
</organism>
<dbReference type="InterPro" id="IPR001516">
    <property type="entry name" value="Proton_antipo_N"/>
</dbReference>
<name>A0A075DTN9_APLKU</name>
<keyword evidence="8" id="KW-0813">Transport</keyword>
<feature type="domain" description="NADH:quinone oxidoreductase/Mrp antiporter transmembrane" evidence="9">
    <location>
        <begin position="97"/>
        <end position="377"/>
    </location>
</feature>
<evidence type="ECO:0000256" key="2">
    <source>
        <dbReference type="ARBA" id="ARBA00012944"/>
    </source>
</evidence>
<dbReference type="GO" id="GO:0016020">
    <property type="term" value="C:membrane"/>
    <property type="evidence" value="ECO:0007669"/>
    <property type="project" value="UniProtKB-SubCell"/>
</dbReference>
<dbReference type="Pfam" id="PF00662">
    <property type="entry name" value="Proton_antipo_N"/>
    <property type="match status" value="1"/>
</dbReference>
<geneLocation type="mitochondrion" evidence="11"/>
<dbReference type="InterPro" id="IPR003945">
    <property type="entry name" value="NU5C-like"/>
</dbReference>
<evidence type="ECO:0000256" key="6">
    <source>
        <dbReference type="ARBA" id="ARBA00023136"/>
    </source>
</evidence>
<evidence type="ECO:0000256" key="8">
    <source>
        <dbReference type="RuleBase" id="RU003404"/>
    </source>
</evidence>
<dbReference type="InterPro" id="IPR001750">
    <property type="entry name" value="ND/Mrp_TM"/>
</dbReference>
<dbReference type="GO" id="GO:0003954">
    <property type="term" value="F:NADH dehydrogenase activity"/>
    <property type="evidence" value="ECO:0007669"/>
    <property type="project" value="TreeGrafter"/>
</dbReference>
<keyword evidence="6 8" id="KW-0472">Membrane</keyword>
<sequence>MLLFFTSLMMACGWGFMLMGGQTMILELELMSVSSTNFSIMLIVDKINLSFSMVVTLIAGSVFTFAHKYMEEDHNGDRFLWILMAFVISMNLLTFSGSIFFLLLGWDGLGITSFALIIYYQSFESLSAGFQTLMVNRLGDAIIVVSTFLFILVGQFSFISLSDNFTSIGLVLMLSVAALTKSAQYPFSSWLPAAMAAPTPVSALVHSSTLVTAGIYLIIRLSYNVPLSEEVKSMLLFTGAITCLLGGWAATYENDIKKIIALSTLSQLGVMVFSLGLGFPGLALFHLYTHALFKALLFLAAGNMLMATYGSQDIRLMGGIGMAMPFTIIMFNVSSLCLVGAPFLSAFYSKHVILEKMVMSSLNLSSMVIMFVATMMTAKYVSRSLKAISWSKPTSPIMAVSSNFYTSFPVTVLGIGGIISGKFLSMIDLGNLELAYIPSLWGNIINIITLGGITLGLIRGAQVLSNHYLSSMFFLTPVVSLGSKGLAPLLKEMSSLDYGWLEPSFSVKNYHNKFGSVLSDIGVWPQKQSFFMAGLLLAFTLVFVTSSYF</sequence>
<evidence type="ECO:0000256" key="7">
    <source>
        <dbReference type="ARBA" id="ARBA00049551"/>
    </source>
</evidence>
<proteinExistence type="inferred from homology"/>
<evidence type="ECO:0000256" key="3">
    <source>
        <dbReference type="ARBA" id="ARBA00021096"/>
    </source>
</evidence>
<evidence type="ECO:0000256" key="5">
    <source>
        <dbReference type="ARBA" id="ARBA00022989"/>
    </source>
</evidence>
<dbReference type="GO" id="GO:0042773">
    <property type="term" value="P:ATP synthesis coupled electron transport"/>
    <property type="evidence" value="ECO:0007669"/>
    <property type="project" value="InterPro"/>
</dbReference>
<feature type="transmembrane region" description="Helical" evidence="8">
    <location>
        <begin position="530"/>
        <end position="548"/>
    </location>
</feature>
<evidence type="ECO:0000259" key="10">
    <source>
        <dbReference type="Pfam" id="PF00662"/>
    </source>
</evidence>
<gene>
    <name evidence="11" type="primary">ND5</name>
</gene>
<feature type="transmembrane region" description="Helical" evidence="8">
    <location>
        <begin position="259"/>
        <end position="285"/>
    </location>
</feature>
<feature type="transmembrane region" description="Helical" evidence="8">
    <location>
        <begin position="138"/>
        <end position="159"/>
    </location>
</feature>
<feature type="transmembrane region" description="Helical" evidence="8">
    <location>
        <begin position="79"/>
        <end position="103"/>
    </location>
</feature>
<keyword evidence="8" id="KW-0520">NAD</keyword>
<keyword evidence="4 8" id="KW-0812">Transmembrane</keyword>
<comment type="similarity">
    <text evidence="8">Belongs to the complex I subunit 5 family.</text>
</comment>
<feature type="transmembrane region" description="Helical" evidence="8">
    <location>
        <begin position="436"/>
        <end position="458"/>
    </location>
</feature>
<feature type="transmembrane region" description="Helical" evidence="8">
    <location>
        <begin position="403"/>
        <end position="424"/>
    </location>
</feature>
<feature type="transmembrane region" description="Helical" evidence="8">
    <location>
        <begin position="231"/>
        <end position="252"/>
    </location>
</feature>
<protein>
    <recommendedName>
        <fullName evidence="3 8">NADH-ubiquinone oxidoreductase chain 5</fullName>
        <ecNumber evidence="2 8">7.1.1.2</ecNumber>
    </recommendedName>
</protein>
<dbReference type="Pfam" id="PF00361">
    <property type="entry name" value="Proton_antipo_M"/>
    <property type="match status" value="1"/>
</dbReference>
<comment type="subcellular location">
    <subcellularLocation>
        <location evidence="1">Membrane</location>
        <topology evidence="1">Multi-pass membrane protein</topology>
    </subcellularLocation>
</comment>
<feature type="transmembrane region" description="Helical" evidence="8">
    <location>
        <begin position="291"/>
        <end position="310"/>
    </location>
</feature>
<dbReference type="PRINTS" id="PR01434">
    <property type="entry name" value="NADHDHGNASE5"/>
</dbReference>
<keyword evidence="5 8" id="KW-1133">Transmembrane helix</keyword>
<feature type="transmembrane region" description="Helical" evidence="8">
    <location>
        <begin position="364"/>
        <end position="382"/>
    </location>
</feature>
<reference evidence="11" key="1">
    <citation type="submission" date="2014-02" db="EMBL/GenBank/DDBJ databases">
        <authorList>
            <person name="An H."/>
            <person name="Kim C.-B."/>
            <person name="Jung D."/>
        </authorList>
    </citation>
    <scope>NUCLEOTIDE SEQUENCE</scope>
</reference>
<keyword evidence="8 11" id="KW-0496">Mitochondrion</keyword>
<feature type="transmembrane region" description="Helical" evidence="8">
    <location>
        <begin position="165"/>
        <end position="183"/>
    </location>
</feature>
<evidence type="ECO:0000256" key="1">
    <source>
        <dbReference type="ARBA" id="ARBA00004141"/>
    </source>
</evidence>
<dbReference type="PANTHER" id="PTHR42829:SF2">
    <property type="entry name" value="NADH-UBIQUINONE OXIDOREDUCTASE CHAIN 5"/>
    <property type="match status" value="1"/>
</dbReference>
<dbReference type="GO" id="GO:0008137">
    <property type="term" value="F:NADH dehydrogenase (ubiquinone) activity"/>
    <property type="evidence" value="ECO:0007669"/>
    <property type="project" value="UniProtKB-EC"/>
</dbReference>
<dbReference type="GO" id="GO:0015990">
    <property type="term" value="P:electron transport coupled proton transport"/>
    <property type="evidence" value="ECO:0007669"/>
    <property type="project" value="TreeGrafter"/>
</dbReference>
<evidence type="ECO:0000313" key="11">
    <source>
        <dbReference type="EMBL" id="AHX02659.1"/>
    </source>
</evidence>
<comment type="catalytic activity">
    <reaction evidence="7 8">
        <text>a ubiquinone + NADH + 5 H(+)(in) = a ubiquinol + NAD(+) + 4 H(+)(out)</text>
        <dbReference type="Rhea" id="RHEA:29091"/>
        <dbReference type="Rhea" id="RHEA-COMP:9565"/>
        <dbReference type="Rhea" id="RHEA-COMP:9566"/>
        <dbReference type="ChEBI" id="CHEBI:15378"/>
        <dbReference type="ChEBI" id="CHEBI:16389"/>
        <dbReference type="ChEBI" id="CHEBI:17976"/>
        <dbReference type="ChEBI" id="CHEBI:57540"/>
        <dbReference type="ChEBI" id="CHEBI:57945"/>
        <dbReference type="EC" id="7.1.1.2"/>
    </reaction>
</comment>
<dbReference type="PANTHER" id="PTHR42829">
    <property type="entry name" value="NADH-UBIQUINONE OXIDOREDUCTASE CHAIN 5"/>
    <property type="match status" value="1"/>
</dbReference>
<feature type="transmembrane region" description="Helical" evidence="8">
    <location>
        <begin position="195"/>
        <end position="219"/>
    </location>
</feature>
<keyword evidence="8" id="KW-0830">Ubiquinone</keyword>
<comment type="function">
    <text evidence="8">Core subunit of the mitochondrial membrane respiratory chain NADH dehydrogenase (Complex I) which catalyzes electron transfer from NADH through the respiratory chain, using ubiquinone as an electron acceptor. Essential for the catalytic activity and assembly of complex I.</text>
</comment>